<dbReference type="Proteomes" id="UP001281147">
    <property type="component" value="Unassembled WGS sequence"/>
</dbReference>
<evidence type="ECO:0000313" key="2">
    <source>
        <dbReference type="Proteomes" id="UP001281147"/>
    </source>
</evidence>
<proteinExistence type="predicted"/>
<sequence length="231" mass="26146">MSINSLARPYKNREPSDLQLCGDSPKFNSLSSTAYCPTCSDRVMASTRLRRAFRYPSESDSDNEVDELDEEHQERLIAELQVQDAQKNDLYRKAFLAIPLLGGLFFLYIFLIASTVRQRLIALLSTSSMICTAYILHFQPIKAPDRKGKRAMYRVEADNGPVEKYLVYLSAALAGLLLVASALSWRRGLGEDAWREALPAIILCLTMFVRQQLAPLDLEELQKARYEFKGA</sequence>
<accession>A0ACC3MKK9</accession>
<gene>
    <name evidence="1" type="ORF">LTR37_017340</name>
</gene>
<dbReference type="EMBL" id="JAUTXU010000222">
    <property type="protein sequence ID" value="KAK3697691.1"/>
    <property type="molecule type" value="Genomic_DNA"/>
</dbReference>
<keyword evidence="2" id="KW-1185">Reference proteome</keyword>
<evidence type="ECO:0000313" key="1">
    <source>
        <dbReference type="EMBL" id="KAK3697691.1"/>
    </source>
</evidence>
<name>A0ACC3MKK9_9PEZI</name>
<organism evidence="1 2">
    <name type="scientific">Vermiconidia calcicola</name>
    <dbReference type="NCBI Taxonomy" id="1690605"/>
    <lineage>
        <taxon>Eukaryota</taxon>
        <taxon>Fungi</taxon>
        <taxon>Dikarya</taxon>
        <taxon>Ascomycota</taxon>
        <taxon>Pezizomycotina</taxon>
        <taxon>Dothideomycetes</taxon>
        <taxon>Dothideomycetidae</taxon>
        <taxon>Mycosphaerellales</taxon>
        <taxon>Extremaceae</taxon>
        <taxon>Vermiconidia</taxon>
    </lineage>
</organism>
<protein>
    <submittedName>
        <fullName evidence="1">Uncharacterized protein</fullName>
    </submittedName>
</protein>
<comment type="caution">
    <text evidence="1">The sequence shown here is derived from an EMBL/GenBank/DDBJ whole genome shotgun (WGS) entry which is preliminary data.</text>
</comment>
<reference evidence="1" key="1">
    <citation type="submission" date="2023-07" db="EMBL/GenBank/DDBJ databases">
        <title>Black Yeasts Isolated from many extreme environments.</title>
        <authorList>
            <person name="Coleine C."/>
            <person name="Stajich J.E."/>
            <person name="Selbmann L."/>
        </authorList>
    </citation>
    <scope>NUCLEOTIDE SEQUENCE</scope>
    <source>
        <strain evidence="1">CCFEE 5714</strain>
    </source>
</reference>